<dbReference type="eggNOG" id="COG1112">
    <property type="taxonomic scope" value="Bacteria"/>
</dbReference>
<dbReference type="AlphaFoldDB" id="M3A5Z8"/>
<evidence type="ECO:0000313" key="1">
    <source>
        <dbReference type="EMBL" id="EME67904.1"/>
    </source>
</evidence>
<accession>M3A5Z8</accession>
<proteinExistence type="predicted"/>
<protein>
    <submittedName>
        <fullName evidence="1">Uncharacterized protein</fullName>
    </submittedName>
</protein>
<organism evidence="1 2">
    <name type="scientific">Paramagnetospirillum caucaseum</name>
    <dbReference type="NCBI Taxonomy" id="1244869"/>
    <lineage>
        <taxon>Bacteria</taxon>
        <taxon>Pseudomonadati</taxon>
        <taxon>Pseudomonadota</taxon>
        <taxon>Alphaproteobacteria</taxon>
        <taxon>Rhodospirillales</taxon>
        <taxon>Magnetospirillaceae</taxon>
        <taxon>Paramagnetospirillum</taxon>
    </lineage>
</organism>
<sequence>MTIILTFDKKTMMPNNKNNKADIALNSEKYLSHKMKQRARGQRHQNKMAKEGYRRLVMWVHEDDFREAKDAVKAIIKKSPTRPIYTASKTNRTFSPTTPIAPAHSVDELRAAIEEIVTDRGPIRQDILTTAVARSLGAFKAGQAFKRSVAPLIDGYPATKEGEHTFVWPIGSDTTALHAFRDAAGEDALRSADEIAVQELASLALEFLAEGTSDEAIIRGMATRLGLQSIKHGTRSKLEMALQSAKAHGATRQG</sequence>
<comment type="caution">
    <text evidence="1">The sequence shown here is derived from an EMBL/GenBank/DDBJ whole genome shotgun (WGS) entry which is preliminary data.</text>
</comment>
<dbReference type="EMBL" id="AONQ01000096">
    <property type="protein sequence ID" value="EME67904.1"/>
    <property type="molecule type" value="Genomic_DNA"/>
</dbReference>
<dbReference type="Proteomes" id="UP000011744">
    <property type="component" value="Unassembled WGS sequence"/>
</dbReference>
<reference evidence="1 2" key="1">
    <citation type="journal article" date="2014" name="Genome Announc.">
        <title>Draft Genome Sequence of Magnetospirillum sp. Strain SO-1, a Freshwater Magnetotactic Bacterium Isolated from the Ol'khovka River, Russia.</title>
        <authorList>
            <person name="Grouzdev D.S."/>
            <person name="Dziuba M.V."/>
            <person name="Sukhacheva M.S."/>
            <person name="Mardanov A.V."/>
            <person name="Beletskiy A.V."/>
            <person name="Kuznetsov B.B."/>
            <person name="Skryabin K.G."/>
        </authorList>
    </citation>
    <scope>NUCLEOTIDE SEQUENCE [LARGE SCALE GENOMIC DNA]</scope>
    <source>
        <strain evidence="1 2">SO-1</strain>
    </source>
</reference>
<name>M3A5Z8_9PROT</name>
<dbReference type="RefSeq" id="WP_008621695.1">
    <property type="nucleotide sequence ID" value="NZ_AONQ01000096.1"/>
</dbReference>
<gene>
    <name evidence="1" type="ORF">H261_21184</name>
</gene>
<evidence type="ECO:0000313" key="2">
    <source>
        <dbReference type="Proteomes" id="UP000011744"/>
    </source>
</evidence>
<keyword evidence="2" id="KW-1185">Reference proteome</keyword>